<organism evidence="1 2">
    <name type="scientific">Favolaschia claudopus</name>
    <dbReference type="NCBI Taxonomy" id="2862362"/>
    <lineage>
        <taxon>Eukaryota</taxon>
        <taxon>Fungi</taxon>
        <taxon>Dikarya</taxon>
        <taxon>Basidiomycota</taxon>
        <taxon>Agaricomycotina</taxon>
        <taxon>Agaricomycetes</taxon>
        <taxon>Agaricomycetidae</taxon>
        <taxon>Agaricales</taxon>
        <taxon>Marasmiineae</taxon>
        <taxon>Mycenaceae</taxon>
        <taxon>Favolaschia</taxon>
    </lineage>
</organism>
<reference evidence="1 2" key="1">
    <citation type="journal article" date="2024" name="J Genomics">
        <title>Draft genome sequencing and assembly of Favolaschia claudopus CIRM-BRFM 2984 isolated from oak limbs.</title>
        <authorList>
            <person name="Navarro D."/>
            <person name="Drula E."/>
            <person name="Chaduli D."/>
            <person name="Cazenave R."/>
            <person name="Ahrendt S."/>
            <person name="Wang J."/>
            <person name="Lipzen A."/>
            <person name="Daum C."/>
            <person name="Barry K."/>
            <person name="Grigoriev I.V."/>
            <person name="Favel A."/>
            <person name="Rosso M.N."/>
            <person name="Martin F."/>
        </authorList>
    </citation>
    <scope>NUCLEOTIDE SEQUENCE [LARGE SCALE GENOMIC DNA]</scope>
    <source>
        <strain evidence="1 2">CIRM-BRFM 2984</strain>
    </source>
</reference>
<evidence type="ECO:0000313" key="1">
    <source>
        <dbReference type="EMBL" id="KAK7022461.1"/>
    </source>
</evidence>
<proteinExistence type="predicted"/>
<comment type="caution">
    <text evidence="1">The sequence shown here is derived from an EMBL/GenBank/DDBJ whole genome shotgun (WGS) entry which is preliminary data.</text>
</comment>
<sequence>MSFAPSELQQEIAALSSEIEAQKAILDDLIGRRSRAQRNLNAVLDPMARLPVELQSKIFVYCLRFDKDERASRPYPKLAPMLVSNVCQLWRDIAISTPGLWAPLRMEGSPRGDNSFQLYRVWLERSRPLPISLTLEVTSDLSEGVKHIIDWFACRVEEVSLLFLADPHNEYRIPQLRFQSLKKLVVTVHDKKLFYVQDWIDLMHMSPGLLHCTFLADFSGYGDSPAGDFEPCTLLALKELRLGVRSSSFRGINSTILLRYITLPALESLHIHCNKTLPDAVSDFSAFILRSSPPLRCLVLDAPTAEYLYVVPTLETLSLTLSTSDLVSVLETLATDPAFLPNLEHLTCTLKCTRSRGDFEVVVRMLKVRSLSTLRLNILIISAFDGLAAPDEDILVELRRIRSSGVDIYIGEGQQNLV</sequence>
<dbReference type="AlphaFoldDB" id="A0AAW0BBA4"/>
<name>A0AAW0BBA4_9AGAR</name>
<dbReference type="EMBL" id="JAWWNJ010000037">
    <property type="protein sequence ID" value="KAK7022461.1"/>
    <property type="molecule type" value="Genomic_DNA"/>
</dbReference>
<keyword evidence="2" id="KW-1185">Reference proteome</keyword>
<accession>A0AAW0BBA4</accession>
<gene>
    <name evidence="1" type="ORF">R3P38DRAFT_1118871</name>
</gene>
<protein>
    <recommendedName>
        <fullName evidence="3">F-box domain-containing protein</fullName>
    </recommendedName>
</protein>
<dbReference type="Proteomes" id="UP001362999">
    <property type="component" value="Unassembled WGS sequence"/>
</dbReference>
<evidence type="ECO:0000313" key="2">
    <source>
        <dbReference type="Proteomes" id="UP001362999"/>
    </source>
</evidence>
<evidence type="ECO:0008006" key="3">
    <source>
        <dbReference type="Google" id="ProtNLM"/>
    </source>
</evidence>